<dbReference type="eggNOG" id="COG3669">
    <property type="taxonomic scope" value="Bacteria"/>
</dbReference>
<evidence type="ECO:0000256" key="3">
    <source>
        <dbReference type="ARBA" id="ARBA00022729"/>
    </source>
</evidence>
<evidence type="ECO:0000259" key="6">
    <source>
        <dbReference type="Pfam" id="PF01120"/>
    </source>
</evidence>
<keyword evidence="4" id="KW-0378">Hydrolase</keyword>
<dbReference type="GO" id="GO:0016139">
    <property type="term" value="P:glycoside catabolic process"/>
    <property type="evidence" value="ECO:0007669"/>
    <property type="project" value="TreeGrafter"/>
</dbReference>
<evidence type="ECO:0000313" key="7">
    <source>
        <dbReference type="EMBL" id="ERL65031.1"/>
    </source>
</evidence>
<accession>U4TJM1</accession>
<sequence length="478" mass="53310">MSTIADAVAVRPAPRQIAWQETEFYGFIHFGMNTFTNREWGTGHEPEELFNPTAFDARQWARVANEAGMRGLILTCKHHDGFCLWPSRFSEHTVARSPWRNGHGDVVAEVARACAQYGLKFGIYLSPWDRTEETYGQGKAYNDFYINQLTELLTQYGPIFEVWLDGANGEGPNGKKQHYEWERIYATVRRLQPDACIAVSGPDVRWVGNEAGHVRPNEWSVVPASLRDQDAIAAKSQQEDDEDFARVFSATDDDLGSRTALAQYEGPLVWYPAEVNTSIRPGWFYHPVEDDQVKSAAALFKLYQAAVGGNGTFLLNVPPDPSGQIAAPDRRALQGLGRRVRLLQAENLLADSRVTYSSNPTPVSGTALFTKDLEQVWTPSADDPAPAITVQLPVPTPVNAFVLREQFTAGQRIEDTEIAVQLPDDDRWYTVAQVGSVGYQRIVCVPQQAITAVQVRFKQFRALPLVSYLGATDLCQQD</sequence>
<dbReference type="RefSeq" id="WP_022529554.1">
    <property type="nucleotide sequence ID" value="NZ_KI271589.1"/>
</dbReference>
<dbReference type="InterPro" id="IPR008979">
    <property type="entry name" value="Galactose-bd-like_sf"/>
</dbReference>
<organism evidence="7 8">
    <name type="scientific">Schleiferilactobacillus shenzhenensis LY-73</name>
    <dbReference type="NCBI Taxonomy" id="1231336"/>
    <lineage>
        <taxon>Bacteria</taxon>
        <taxon>Bacillati</taxon>
        <taxon>Bacillota</taxon>
        <taxon>Bacilli</taxon>
        <taxon>Lactobacillales</taxon>
        <taxon>Lactobacillaceae</taxon>
        <taxon>Schleiferilactobacillus</taxon>
    </lineage>
</organism>
<dbReference type="Gene3D" id="2.60.120.260">
    <property type="entry name" value="Galactose-binding domain-like"/>
    <property type="match status" value="1"/>
</dbReference>
<evidence type="ECO:0000313" key="8">
    <source>
        <dbReference type="Proteomes" id="UP000030647"/>
    </source>
</evidence>
<dbReference type="Pfam" id="PF01120">
    <property type="entry name" value="Alpha_L_fucos"/>
    <property type="match status" value="1"/>
</dbReference>
<keyword evidence="5" id="KW-0326">Glycosidase</keyword>
<dbReference type="EC" id="3.2.1.51" evidence="2"/>
<dbReference type="GO" id="GO:0005764">
    <property type="term" value="C:lysosome"/>
    <property type="evidence" value="ECO:0007669"/>
    <property type="project" value="TreeGrafter"/>
</dbReference>
<dbReference type="HOGENOM" id="CLU_002934_7_1_9"/>
<keyword evidence="3" id="KW-0732">Signal</keyword>
<keyword evidence="8" id="KW-1185">Reference proteome</keyword>
<dbReference type="GO" id="GO:0004560">
    <property type="term" value="F:alpha-L-fucosidase activity"/>
    <property type="evidence" value="ECO:0007669"/>
    <property type="project" value="InterPro"/>
</dbReference>
<evidence type="ECO:0000256" key="4">
    <source>
        <dbReference type="ARBA" id="ARBA00022801"/>
    </source>
</evidence>
<dbReference type="Proteomes" id="UP000030647">
    <property type="component" value="Unassembled WGS sequence"/>
</dbReference>
<evidence type="ECO:0000256" key="5">
    <source>
        <dbReference type="ARBA" id="ARBA00023295"/>
    </source>
</evidence>
<protein>
    <recommendedName>
        <fullName evidence="2">alpha-L-fucosidase</fullName>
        <ecNumber evidence="2">3.2.1.51</ecNumber>
    </recommendedName>
</protein>
<proteinExistence type="inferred from homology"/>
<dbReference type="EMBL" id="KI271589">
    <property type="protein sequence ID" value="ERL65031.1"/>
    <property type="molecule type" value="Genomic_DNA"/>
</dbReference>
<dbReference type="OrthoDB" id="107551at2"/>
<gene>
    <name evidence="7" type="ORF">L248_2969</name>
</gene>
<dbReference type="GO" id="GO:0006004">
    <property type="term" value="P:fucose metabolic process"/>
    <property type="evidence" value="ECO:0007669"/>
    <property type="project" value="TreeGrafter"/>
</dbReference>
<evidence type="ECO:0000256" key="1">
    <source>
        <dbReference type="ARBA" id="ARBA00007951"/>
    </source>
</evidence>
<dbReference type="Gene3D" id="3.20.20.80">
    <property type="entry name" value="Glycosidases"/>
    <property type="match status" value="1"/>
</dbReference>
<dbReference type="SUPFAM" id="SSF49785">
    <property type="entry name" value="Galactose-binding domain-like"/>
    <property type="match status" value="1"/>
</dbReference>
<dbReference type="SMART" id="SM00812">
    <property type="entry name" value="Alpha_L_fucos"/>
    <property type="match status" value="1"/>
</dbReference>
<dbReference type="InterPro" id="IPR017853">
    <property type="entry name" value="GH"/>
</dbReference>
<comment type="similarity">
    <text evidence="1">Belongs to the glycosyl hydrolase 29 family.</text>
</comment>
<feature type="domain" description="Glycoside hydrolase family 29 N-terminal" evidence="6">
    <location>
        <begin position="45"/>
        <end position="338"/>
    </location>
</feature>
<evidence type="ECO:0000256" key="2">
    <source>
        <dbReference type="ARBA" id="ARBA00012662"/>
    </source>
</evidence>
<dbReference type="AlphaFoldDB" id="U4TJM1"/>
<reference evidence="8" key="1">
    <citation type="journal article" date="2013" name="Genome Announc.">
        <title>Whole-Genome Sequencing of Lactobacillus shenzhenensis Strain LY-73T.</title>
        <authorList>
            <person name="Lin Z."/>
            <person name="Liu Z."/>
            <person name="Yang R."/>
            <person name="Zou Y."/>
            <person name="Wan D."/>
            <person name="Chen J."/>
            <person name="Guo M."/>
            <person name="Zhao J."/>
            <person name="Fang C."/>
            <person name="Yang R."/>
            <person name="Liu F."/>
        </authorList>
    </citation>
    <scope>NUCLEOTIDE SEQUENCE [LARGE SCALE GENOMIC DNA]</scope>
    <source>
        <strain evidence="8">LY-73</strain>
    </source>
</reference>
<dbReference type="InterPro" id="IPR000933">
    <property type="entry name" value="Glyco_hydro_29"/>
</dbReference>
<dbReference type="PANTHER" id="PTHR10030">
    <property type="entry name" value="ALPHA-L-FUCOSIDASE"/>
    <property type="match status" value="1"/>
</dbReference>
<dbReference type="InterPro" id="IPR057739">
    <property type="entry name" value="Glyco_hydro_29_N"/>
</dbReference>
<name>U4TJM1_9LACO</name>
<dbReference type="SUPFAM" id="SSF51445">
    <property type="entry name" value="(Trans)glycosidases"/>
    <property type="match status" value="1"/>
</dbReference>
<dbReference type="STRING" id="1231336.L248_2969"/>
<dbReference type="PANTHER" id="PTHR10030:SF37">
    <property type="entry name" value="ALPHA-L-FUCOSIDASE-RELATED"/>
    <property type="match status" value="1"/>
</dbReference>